<proteinExistence type="inferred from homology"/>
<evidence type="ECO:0000256" key="3">
    <source>
        <dbReference type="ARBA" id="ARBA00022723"/>
    </source>
</evidence>
<dbReference type="Pfam" id="PF08240">
    <property type="entry name" value="ADH_N"/>
    <property type="match status" value="1"/>
</dbReference>
<dbReference type="Gene3D" id="3.40.50.720">
    <property type="entry name" value="NAD(P)-binding Rossmann-like Domain"/>
    <property type="match status" value="1"/>
</dbReference>
<keyword evidence="5" id="KW-0560">Oxidoreductase</keyword>
<protein>
    <submittedName>
        <fullName evidence="8">Alcohol dehydrogenase</fullName>
    </submittedName>
</protein>
<dbReference type="Proteomes" id="UP000316560">
    <property type="component" value="Unassembled WGS sequence"/>
</dbReference>
<dbReference type="EMBL" id="VFRA01000001">
    <property type="protein sequence ID" value="TQO18840.1"/>
    <property type="molecule type" value="Genomic_DNA"/>
</dbReference>
<evidence type="ECO:0000259" key="7">
    <source>
        <dbReference type="SMART" id="SM00829"/>
    </source>
</evidence>
<keyword evidence="3 6" id="KW-0479">Metal-binding</keyword>
<dbReference type="InterPro" id="IPR011032">
    <property type="entry name" value="GroES-like_sf"/>
</dbReference>
<dbReference type="Pfam" id="PF00107">
    <property type="entry name" value="ADH_zinc_N"/>
    <property type="match status" value="1"/>
</dbReference>
<dbReference type="InterPro" id="IPR002328">
    <property type="entry name" value="ADH_Zn_CS"/>
</dbReference>
<evidence type="ECO:0000313" key="8">
    <source>
        <dbReference type="EMBL" id="TQO18840.1"/>
    </source>
</evidence>
<dbReference type="GO" id="GO:0016491">
    <property type="term" value="F:oxidoreductase activity"/>
    <property type="evidence" value="ECO:0007669"/>
    <property type="project" value="UniProtKB-KW"/>
</dbReference>
<gene>
    <name evidence="8" type="ORF">FB472_0364</name>
</gene>
<evidence type="ECO:0000256" key="4">
    <source>
        <dbReference type="ARBA" id="ARBA00022833"/>
    </source>
</evidence>
<keyword evidence="4 6" id="KW-0862">Zinc</keyword>
<evidence type="ECO:0000256" key="1">
    <source>
        <dbReference type="ARBA" id="ARBA00001947"/>
    </source>
</evidence>
<comment type="cofactor">
    <cofactor evidence="1 6">
        <name>Zn(2+)</name>
        <dbReference type="ChEBI" id="CHEBI:29105"/>
    </cofactor>
</comment>
<dbReference type="InterPro" id="IPR020843">
    <property type="entry name" value="ER"/>
</dbReference>
<dbReference type="PANTHER" id="PTHR42813:SF4">
    <property type="entry name" value="NADP-DEPENDENT ISOPROPANOL DEHYDROGENASE"/>
    <property type="match status" value="1"/>
</dbReference>
<evidence type="ECO:0000256" key="2">
    <source>
        <dbReference type="ARBA" id="ARBA00008072"/>
    </source>
</evidence>
<name>A0A8H2K2E0_9MICO</name>
<comment type="caution">
    <text evidence="8">The sequence shown here is derived from an EMBL/GenBank/DDBJ whole genome shotgun (WGS) entry which is preliminary data.</text>
</comment>
<organism evidence="8 9">
    <name type="scientific">Rhodoglobus vestalii</name>
    <dbReference type="NCBI Taxonomy" id="193384"/>
    <lineage>
        <taxon>Bacteria</taxon>
        <taxon>Bacillati</taxon>
        <taxon>Actinomycetota</taxon>
        <taxon>Actinomycetes</taxon>
        <taxon>Micrococcales</taxon>
        <taxon>Microbacteriaceae</taxon>
        <taxon>Rhodoglobus</taxon>
    </lineage>
</organism>
<reference evidence="8 9" key="1">
    <citation type="submission" date="2019-06" db="EMBL/GenBank/DDBJ databases">
        <title>Sequencing the genomes of 1000 actinobacteria strains.</title>
        <authorList>
            <person name="Klenk H.-P."/>
        </authorList>
    </citation>
    <scope>NUCLEOTIDE SEQUENCE [LARGE SCALE GENOMIC DNA]</scope>
    <source>
        <strain evidence="8 9">DSM 21947</strain>
    </source>
</reference>
<dbReference type="SMART" id="SM00829">
    <property type="entry name" value="PKS_ER"/>
    <property type="match status" value="1"/>
</dbReference>
<evidence type="ECO:0000256" key="6">
    <source>
        <dbReference type="RuleBase" id="RU361277"/>
    </source>
</evidence>
<dbReference type="InterPro" id="IPR013149">
    <property type="entry name" value="ADH-like_C"/>
</dbReference>
<keyword evidence="9" id="KW-1185">Reference proteome</keyword>
<evidence type="ECO:0000256" key="5">
    <source>
        <dbReference type="ARBA" id="ARBA00023002"/>
    </source>
</evidence>
<dbReference type="Gene3D" id="3.90.180.10">
    <property type="entry name" value="Medium-chain alcohol dehydrogenases, catalytic domain"/>
    <property type="match status" value="1"/>
</dbReference>
<dbReference type="AlphaFoldDB" id="A0A8H2K2E0"/>
<sequence length="494" mass="53296">MRSFKRELARIRTRTRTELCDDRNAYRAVSDEHLDLGRRMRIYCGVVARNMVIAEILLTGKVHLVRKPSRERSHPIVMPSEHLPPRDILAFSGSPQRASVKSLSDHGPLATTTQPVAKNGSAVPWKKGIFEISRMRHTQERKIMKALVYQGPGLKEWKEVPEPTIITATDVIVKIDTTTICGTDLHILKGDVPAVEVGRILGHEGVGTITEVGSAVSSLKVGDQVIISCVSACGHCDFCKKGVYSHCLADEGASGIGWIFGHLIDGTQAEFVRVPFAETSLYLLPPGVTPQQGTVLSDILPTGHEIGIQYGHVKAGDVVAVVGVGPVGLAAIATAGLYGPSRVIAIDLDANRVEQARKFGATDTIVSSDADWKEQVIALTDGLGVDVAIEAVGIPQTFTMCLDIVRPAGHVANMGVHGKSVDLPLQDLWISNINISMGLVNTNTLGILLKLVAQKKIVAENFISHTFALEDILEAYDVFERAAETKALKVIINA</sequence>
<dbReference type="SUPFAM" id="SSF50129">
    <property type="entry name" value="GroES-like"/>
    <property type="match status" value="1"/>
</dbReference>
<dbReference type="InterPro" id="IPR013154">
    <property type="entry name" value="ADH-like_N"/>
</dbReference>
<accession>A0A8H2K2E0</accession>
<comment type="similarity">
    <text evidence="2 6">Belongs to the zinc-containing alcohol dehydrogenase family.</text>
</comment>
<dbReference type="PANTHER" id="PTHR42813">
    <property type="entry name" value="ZINC-TYPE ALCOHOL DEHYDROGENASE-LIKE"/>
    <property type="match status" value="1"/>
</dbReference>
<dbReference type="GO" id="GO:0008270">
    <property type="term" value="F:zinc ion binding"/>
    <property type="evidence" value="ECO:0007669"/>
    <property type="project" value="InterPro"/>
</dbReference>
<feature type="domain" description="Enoyl reductase (ER)" evidence="7">
    <location>
        <begin position="153"/>
        <end position="492"/>
    </location>
</feature>
<dbReference type="InterPro" id="IPR036291">
    <property type="entry name" value="NAD(P)-bd_dom_sf"/>
</dbReference>
<dbReference type="SUPFAM" id="SSF51735">
    <property type="entry name" value="NAD(P)-binding Rossmann-fold domains"/>
    <property type="match status" value="1"/>
</dbReference>
<dbReference type="CDD" id="cd08286">
    <property type="entry name" value="FDH_like_ADH2"/>
    <property type="match status" value="1"/>
</dbReference>
<dbReference type="PROSITE" id="PS00059">
    <property type="entry name" value="ADH_ZINC"/>
    <property type="match status" value="1"/>
</dbReference>
<evidence type="ECO:0000313" key="9">
    <source>
        <dbReference type="Proteomes" id="UP000316560"/>
    </source>
</evidence>